<keyword evidence="1" id="KW-0808">Transferase</keyword>
<dbReference type="InterPro" id="IPR050267">
    <property type="entry name" value="Anti-sigma-factor_SerPK"/>
</dbReference>
<evidence type="ECO:0000259" key="3">
    <source>
        <dbReference type="Pfam" id="PF13581"/>
    </source>
</evidence>
<gene>
    <name evidence="4" type="ORF">GCM10009544_47750</name>
</gene>
<evidence type="ECO:0000313" key="4">
    <source>
        <dbReference type="EMBL" id="GAA0480233.1"/>
    </source>
</evidence>
<keyword evidence="1" id="KW-0723">Serine/threonine-protein kinase</keyword>
<dbReference type="PANTHER" id="PTHR35526:SF3">
    <property type="entry name" value="ANTI-SIGMA-F FACTOR RSBW"/>
    <property type="match status" value="1"/>
</dbReference>
<evidence type="ECO:0000256" key="2">
    <source>
        <dbReference type="SAM" id="MobiDB-lite"/>
    </source>
</evidence>
<dbReference type="Gene3D" id="3.30.565.10">
    <property type="entry name" value="Histidine kinase-like ATPase, C-terminal domain"/>
    <property type="match status" value="1"/>
</dbReference>
<comment type="caution">
    <text evidence="4">The sequence shown here is derived from an EMBL/GenBank/DDBJ whole genome shotgun (WGS) entry which is preliminary data.</text>
</comment>
<feature type="domain" description="Histidine kinase/HSP90-like ATPase" evidence="3">
    <location>
        <begin position="39"/>
        <end position="138"/>
    </location>
</feature>
<dbReference type="RefSeq" id="WP_344094235.1">
    <property type="nucleotide sequence ID" value="NZ_BAAAHB010000065.1"/>
</dbReference>
<dbReference type="PANTHER" id="PTHR35526">
    <property type="entry name" value="ANTI-SIGMA-F FACTOR RSBW-RELATED"/>
    <property type="match status" value="1"/>
</dbReference>
<dbReference type="SUPFAM" id="SSF55874">
    <property type="entry name" value="ATPase domain of HSP90 chaperone/DNA topoisomerase II/histidine kinase"/>
    <property type="match status" value="1"/>
</dbReference>
<dbReference type="Pfam" id="PF13581">
    <property type="entry name" value="HATPase_c_2"/>
    <property type="match status" value="1"/>
</dbReference>
<dbReference type="Proteomes" id="UP001499895">
    <property type="component" value="Unassembled WGS sequence"/>
</dbReference>
<reference evidence="4 5" key="1">
    <citation type="journal article" date="2019" name="Int. J. Syst. Evol. Microbiol.">
        <title>The Global Catalogue of Microorganisms (GCM) 10K type strain sequencing project: providing services to taxonomists for standard genome sequencing and annotation.</title>
        <authorList>
            <consortium name="The Broad Institute Genomics Platform"/>
            <consortium name="The Broad Institute Genome Sequencing Center for Infectious Disease"/>
            <person name="Wu L."/>
            <person name="Ma J."/>
        </authorList>
    </citation>
    <scope>NUCLEOTIDE SEQUENCE [LARGE SCALE GENOMIC DNA]</scope>
    <source>
        <strain evidence="4 5">JCM 10649</strain>
    </source>
</reference>
<keyword evidence="5" id="KW-1185">Reference proteome</keyword>
<protein>
    <recommendedName>
        <fullName evidence="3">Histidine kinase/HSP90-like ATPase domain-containing protein</fullName>
    </recommendedName>
</protein>
<feature type="compositionally biased region" description="Basic and acidic residues" evidence="2">
    <location>
        <begin position="120"/>
        <end position="129"/>
    </location>
</feature>
<keyword evidence="1" id="KW-0418">Kinase</keyword>
<feature type="region of interest" description="Disordered" evidence="2">
    <location>
        <begin position="1"/>
        <end position="23"/>
    </location>
</feature>
<accession>A0ABN1AMR1</accession>
<dbReference type="InterPro" id="IPR036890">
    <property type="entry name" value="HATPase_C_sf"/>
</dbReference>
<sequence>MSVATAPQTSTVQASQAVPALRKRPRLQAEHLQAMGVPRQREAVSEARRTVRRLLLRWGVSAEQAFEAELFAAELLTNAYRHSRADTPGTEIGLCIAEGGGAILIEVEDPGGEGRPAARRQTDEGAERGRGLDLVENLGRWGYRTLPDGHLSTWAYVRPAAQGHTR</sequence>
<proteinExistence type="predicted"/>
<dbReference type="CDD" id="cd16936">
    <property type="entry name" value="HATPase_RsbW-like"/>
    <property type="match status" value="1"/>
</dbReference>
<dbReference type="EMBL" id="BAAAHB010000065">
    <property type="protein sequence ID" value="GAA0480233.1"/>
    <property type="molecule type" value="Genomic_DNA"/>
</dbReference>
<evidence type="ECO:0000256" key="1">
    <source>
        <dbReference type="ARBA" id="ARBA00022527"/>
    </source>
</evidence>
<feature type="region of interest" description="Disordered" evidence="2">
    <location>
        <begin position="109"/>
        <end position="129"/>
    </location>
</feature>
<dbReference type="InterPro" id="IPR003594">
    <property type="entry name" value="HATPase_dom"/>
</dbReference>
<feature type="compositionally biased region" description="Polar residues" evidence="2">
    <location>
        <begin position="1"/>
        <end position="16"/>
    </location>
</feature>
<evidence type="ECO:0000313" key="5">
    <source>
        <dbReference type="Proteomes" id="UP001499895"/>
    </source>
</evidence>
<name>A0ABN1AMR1_9ACTN</name>
<organism evidence="4 5">
    <name type="scientific">Streptomyces stramineus</name>
    <dbReference type="NCBI Taxonomy" id="173861"/>
    <lineage>
        <taxon>Bacteria</taxon>
        <taxon>Bacillati</taxon>
        <taxon>Actinomycetota</taxon>
        <taxon>Actinomycetes</taxon>
        <taxon>Kitasatosporales</taxon>
        <taxon>Streptomycetaceae</taxon>
        <taxon>Streptomyces</taxon>
    </lineage>
</organism>